<dbReference type="PANTHER" id="PTHR38479">
    <property type="entry name" value="LMO0824 PROTEIN"/>
    <property type="match status" value="1"/>
</dbReference>
<dbReference type="PANTHER" id="PTHR38479:SF2">
    <property type="entry name" value="WINGED HELIX DNA-BINDING DOMAIN-CONTAINING PROTEIN"/>
    <property type="match status" value="1"/>
</dbReference>
<evidence type="ECO:0000313" key="2">
    <source>
        <dbReference type="Proteomes" id="UP001597189"/>
    </source>
</evidence>
<gene>
    <name evidence="1" type="ORF">ACFQ44_06425</name>
</gene>
<evidence type="ECO:0000313" key="1">
    <source>
        <dbReference type="EMBL" id="MFD1455320.1"/>
    </source>
</evidence>
<reference evidence="2" key="1">
    <citation type="journal article" date="2019" name="Int. J. Syst. Evol. Microbiol.">
        <title>The Global Catalogue of Microorganisms (GCM) 10K type strain sequencing project: providing services to taxonomists for standard genome sequencing and annotation.</title>
        <authorList>
            <consortium name="The Broad Institute Genomics Platform"/>
            <consortium name="The Broad Institute Genome Sequencing Center for Infectious Disease"/>
            <person name="Wu L."/>
            <person name="Ma J."/>
        </authorList>
    </citation>
    <scope>NUCLEOTIDE SEQUENCE [LARGE SCALE GENOMIC DNA]</scope>
    <source>
        <strain evidence="2">CCM 8979</strain>
    </source>
</reference>
<dbReference type="EMBL" id="JBHTOD010000004">
    <property type="protein sequence ID" value="MFD1455320.1"/>
    <property type="molecule type" value="Genomic_DNA"/>
</dbReference>
<name>A0ABW4D3J1_9LACO</name>
<dbReference type="Proteomes" id="UP001597189">
    <property type="component" value="Unassembled WGS sequence"/>
</dbReference>
<dbReference type="RefSeq" id="WP_203644668.1">
    <property type="nucleotide sequence ID" value="NZ_BOLN01000004.1"/>
</dbReference>
<keyword evidence="1" id="KW-0238">DNA-binding</keyword>
<dbReference type="Pfam" id="PF06224">
    <property type="entry name" value="AlkZ-like"/>
    <property type="match status" value="1"/>
</dbReference>
<proteinExistence type="predicted"/>
<accession>A0ABW4D3J1</accession>
<protein>
    <submittedName>
        <fullName evidence="1">Winged helix DNA-binding domain-containing protein</fullName>
    </submittedName>
</protein>
<sequence length="353" mass="40129">MTPAELLAYRLFQQGLLTTDAPILQPFTQVIGIQAQNQRVAELTVALQTRASMAELTALYQTRQLVRSWGQRWTLHLYTTADWQLMINARQTERLPKAYFEGQSEQVRAVADEIAAVLQHQELSKADYLACVAELVPGLKRSRNFDYAVLQVLEAQGRAVMQGQPGQSQFHLFRPDFTRTDQQLATQDLIRRYLTGFGPATLTDFVKWSGVKIGKARPAWRVVEPELTPVTVAGETLWLTQVVSVQQLREIAAEVADRTLIAPRFSSLMTGYQQKGWLVDPALQSKMWTVNGILMAPIIANGQLVGHWNYQISGKRMRFTVTRWGEFDQPVVERFFQRIAEFCQLTYDGMSFT</sequence>
<comment type="caution">
    <text evidence="1">The sequence shown here is derived from an EMBL/GenBank/DDBJ whole genome shotgun (WGS) entry which is preliminary data.</text>
</comment>
<organism evidence="1 2">
    <name type="scientific">Levilactobacillus lanxiensis</name>
    <dbReference type="NCBI Taxonomy" id="2799568"/>
    <lineage>
        <taxon>Bacteria</taxon>
        <taxon>Bacillati</taxon>
        <taxon>Bacillota</taxon>
        <taxon>Bacilli</taxon>
        <taxon>Lactobacillales</taxon>
        <taxon>Lactobacillaceae</taxon>
        <taxon>Levilactobacillus</taxon>
    </lineage>
</organism>
<dbReference type="InterPro" id="IPR009351">
    <property type="entry name" value="AlkZ-like"/>
</dbReference>
<keyword evidence="2" id="KW-1185">Reference proteome</keyword>
<dbReference type="GO" id="GO:0003677">
    <property type="term" value="F:DNA binding"/>
    <property type="evidence" value="ECO:0007669"/>
    <property type="project" value="UniProtKB-KW"/>
</dbReference>